<dbReference type="InterPro" id="IPR003594">
    <property type="entry name" value="HATPase_dom"/>
</dbReference>
<dbReference type="EMBL" id="BAAAQA010000020">
    <property type="protein sequence ID" value="GAA2119701.1"/>
    <property type="molecule type" value="Genomic_DNA"/>
</dbReference>
<organism evidence="3 4">
    <name type="scientific">Kocuria atrinae</name>
    <dbReference type="NCBI Taxonomy" id="592377"/>
    <lineage>
        <taxon>Bacteria</taxon>
        <taxon>Bacillati</taxon>
        <taxon>Actinomycetota</taxon>
        <taxon>Actinomycetes</taxon>
        <taxon>Micrococcales</taxon>
        <taxon>Micrococcaceae</taxon>
        <taxon>Kocuria</taxon>
    </lineage>
</organism>
<accession>A0ABN2Y0Z8</accession>
<feature type="transmembrane region" description="Helical" evidence="1">
    <location>
        <begin position="103"/>
        <end position="123"/>
    </location>
</feature>
<name>A0ABN2Y0Z8_9MICC</name>
<comment type="caution">
    <text evidence="3">The sequence shown here is derived from an EMBL/GenBank/DDBJ whole genome shotgun (WGS) entry which is preliminary data.</text>
</comment>
<feature type="transmembrane region" description="Helical" evidence="1">
    <location>
        <begin position="73"/>
        <end position="97"/>
    </location>
</feature>
<evidence type="ECO:0000313" key="3">
    <source>
        <dbReference type="EMBL" id="GAA2119701.1"/>
    </source>
</evidence>
<feature type="transmembrane region" description="Helical" evidence="1">
    <location>
        <begin position="44"/>
        <end position="66"/>
    </location>
</feature>
<dbReference type="Gene3D" id="3.30.565.10">
    <property type="entry name" value="Histidine kinase-like ATPase, C-terminal domain"/>
    <property type="match status" value="1"/>
</dbReference>
<dbReference type="Pfam" id="PF02518">
    <property type="entry name" value="HATPase_c"/>
    <property type="match status" value="1"/>
</dbReference>
<keyword evidence="1" id="KW-0812">Transmembrane</keyword>
<keyword evidence="1" id="KW-0472">Membrane</keyword>
<dbReference type="Proteomes" id="UP001500166">
    <property type="component" value="Unassembled WGS sequence"/>
</dbReference>
<keyword evidence="4" id="KW-1185">Reference proteome</keyword>
<evidence type="ECO:0000256" key="1">
    <source>
        <dbReference type="SAM" id="Phobius"/>
    </source>
</evidence>
<feature type="transmembrane region" description="Helical" evidence="1">
    <location>
        <begin position="155"/>
        <end position="175"/>
    </location>
</feature>
<feature type="transmembrane region" description="Helical" evidence="1">
    <location>
        <begin position="130"/>
        <end position="149"/>
    </location>
</feature>
<dbReference type="SMART" id="SM00387">
    <property type="entry name" value="HATPase_c"/>
    <property type="match status" value="1"/>
</dbReference>
<dbReference type="InterPro" id="IPR036890">
    <property type="entry name" value="HATPase_C_sf"/>
</dbReference>
<feature type="transmembrane region" description="Helical" evidence="1">
    <location>
        <begin position="182"/>
        <end position="202"/>
    </location>
</feature>
<sequence length="435" mass="48131">MNKHVAPKNSRLGTYRKVPTRLRRKKFLATTSPQELGLNSYRAYWLWMIGISLLTVALFIETLPLLQQQQTAFAPWYTAFLAAILVIAAMLVVFGVLHSVQPWILLSLAGVVALGVLTLPLAWNGGVLLQYPWISGFIIVSLSSITLAWSPWAALLYQLCIELAYGLIMVQLIPVDSRADSLGVVTFSRICFGLISILVVVISKRAVDTLDQDYTEALSQELALTRSRSETADQERMDRLIHDNVMAALLDASRAEGPLAKRTRELATRALEVLDDENDRLSGKTTTMVHVLMDELMESLSPWRSRVRFSNLRSHIRPAGEPRVFVPTFVAQGLTQAITEAVSNSARHSGTDVTYVSMDGGQCPPTPINPEGFYLRFTVRDEGRGFALHDVDTQRLGVRVSIVENIEKVGGDVELRSSSGRGTAVILTWPKDALS</sequence>
<dbReference type="SUPFAM" id="SSF55874">
    <property type="entry name" value="ATPase domain of HSP90 chaperone/DNA topoisomerase II/histidine kinase"/>
    <property type="match status" value="1"/>
</dbReference>
<gene>
    <name evidence="3" type="ORF">GCM10009824_20860</name>
</gene>
<reference evidence="3 4" key="1">
    <citation type="journal article" date="2019" name="Int. J. Syst. Evol. Microbiol.">
        <title>The Global Catalogue of Microorganisms (GCM) 10K type strain sequencing project: providing services to taxonomists for standard genome sequencing and annotation.</title>
        <authorList>
            <consortium name="The Broad Institute Genomics Platform"/>
            <consortium name="The Broad Institute Genome Sequencing Center for Infectious Disease"/>
            <person name="Wu L."/>
            <person name="Ma J."/>
        </authorList>
    </citation>
    <scope>NUCLEOTIDE SEQUENCE [LARGE SCALE GENOMIC DNA]</scope>
    <source>
        <strain evidence="3 4">JCM 15914</strain>
    </source>
</reference>
<feature type="domain" description="Histidine kinase/HSP90-like ATPase" evidence="2">
    <location>
        <begin position="329"/>
        <end position="433"/>
    </location>
</feature>
<evidence type="ECO:0000259" key="2">
    <source>
        <dbReference type="SMART" id="SM00387"/>
    </source>
</evidence>
<proteinExistence type="predicted"/>
<dbReference type="RefSeq" id="WP_344224968.1">
    <property type="nucleotide sequence ID" value="NZ_BAAAQA010000020.1"/>
</dbReference>
<protein>
    <recommendedName>
        <fullName evidence="2">Histidine kinase/HSP90-like ATPase domain-containing protein</fullName>
    </recommendedName>
</protein>
<evidence type="ECO:0000313" key="4">
    <source>
        <dbReference type="Proteomes" id="UP001500166"/>
    </source>
</evidence>
<keyword evidence="1" id="KW-1133">Transmembrane helix</keyword>